<gene>
    <name evidence="7" type="ORF">PAPYR_1457</name>
</gene>
<sequence>MSKIGGGKEASLRSLDKFGSFGEPAFITIGDPYTQKQSLDDRYKGKQFLTNPPKKGKTKDVTLEKAFNPLFVGDKYVDSSALERQQRAEARKKHPPVASKPWVPSSPPKQSSGQGSMYGTLSPPPAHVPEPPRQAQRRPPEQVGKRGFVPSSPAKRGSYGTPGTLLSHKEFEHSTDPYMPRPPKVKPAAPVKPFNSMSKTGLVFDHNAVFQPDPKAATRAAPAAKPKAAAVKPFVPSSPSRSGKAGAFNKFPEYTPEPPRPAPKKAAPTKVFKPSSASCKSGPTRSILLSSIGPR</sequence>
<keyword evidence="2" id="KW-0963">Cytoplasm</keyword>
<feature type="compositionally biased region" description="Pro residues" evidence="6">
    <location>
        <begin position="122"/>
        <end position="132"/>
    </location>
</feature>
<dbReference type="Proteomes" id="UP001141327">
    <property type="component" value="Unassembled WGS sequence"/>
</dbReference>
<keyword evidence="3" id="KW-0206">Cytoskeleton</keyword>
<name>A0ABQ8URP6_9EUKA</name>
<dbReference type="PANTHER" id="PTHR31144">
    <property type="entry name" value="UPF0602 PROTEIN C4ORF47"/>
    <property type="match status" value="1"/>
</dbReference>
<dbReference type="EMBL" id="JAPMOS010000005">
    <property type="protein sequence ID" value="KAJ4461801.1"/>
    <property type="molecule type" value="Genomic_DNA"/>
</dbReference>
<evidence type="ECO:0000256" key="1">
    <source>
        <dbReference type="ARBA" id="ARBA00004300"/>
    </source>
</evidence>
<feature type="region of interest" description="Disordered" evidence="6">
    <location>
        <begin position="215"/>
        <end position="295"/>
    </location>
</feature>
<evidence type="ECO:0000256" key="4">
    <source>
        <dbReference type="ARBA" id="ARBA00035656"/>
    </source>
</evidence>
<dbReference type="Pfam" id="PF15239">
    <property type="entry name" value="CFAP96-like"/>
    <property type="match status" value="1"/>
</dbReference>
<reference evidence="7" key="1">
    <citation type="journal article" date="2022" name="bioRxiv">
        <title>Genomics of Preaxostyla Flagellates Illuminates Evolutionary Transitions and the Path Towards Mitochondrial Loss.</title>
        <authorList>
            <person name="Novak L.V.F."/>
            <person name="Treitli S.C."/>
            <person name="Pyrih J."/>
            <person name="Halakuc P."/>
            <person name="Pipaliya S.V."/>
            <person name="Vacek V."/>
            <person name="Brzon O."/>
            <person name="Soukal P."/>
            <person name="Eme L."/>
            <person name="Dacks J.B."/>
            <person name="Karnkowska A."/>
            <person name="Elias M."/>
            <person name="Hampl V."/>
        </authorList>
    </citation>
    <scope>NUCLEOTIDE SEQUENCE</scope>
    <source>
        <strain evidence="7">RCP-MX</strain>
    </source>
</reference>
<evidence type="ECO:0000313" key="8">
    <source>
        <dbReference type="Proteomes" id="UP001141327"/>
    </source>
</evidence>
<organism evidence="7 8">
    <name type="scientific">Paratrimastix pyriformis</name>
    <dbReference type="NCBI Taxonomy" id="342808"/>
    <lineage>
        <taxon>Eukaryota</taxon>
        <taxon>Metamonada</taxon>
        <taxon>Preaxostyla</taxon>
        <taxon>Paratrimastigidae</taxon>
        <taxon>Paratrimastix</taxon>
    </lineage>
</organism>
<dbReference type="PANTHER" id="PTHR31144:SF1">
    <property type="entry name" value="UPF0602 PROTEIN C4ORF47"/>
    <property type="match status" value="1"/>
</dbReference>
<feature type="compositionally biased region" description="Low complexity" evidence="6">
    <location>
        <begin position="264"/>
        <end position="274"/>
    </location>
</feature>
<keyword evidence="8" id="KW-1185">Reference proteome</keyword>
<proteinExistence type="inferred from homology"/>
<accession>A0ABQ8URP6</accession>
<evidence type="ECO:0000256" key="6">
    <source>
        <dbReference type="SAM" id="MobiDB-lite"/>
    </source>
</evidence>
<evidence type="ECO:0000256" key="2">
    <source>
        <dbReference type="ARBA" id="ARBA00022490"/>
    </source>
</evidence>
<evidence type="ECO:0000256" key="5">
    <source>
        <dbReference type="ARBA" id="ARBA00035693"/>
    </source>
</evidence>
<feature type="compositionally biased region" description="Low complexity" evidence="6">
    <location>
        <begin position="215"/>
        <end position="233"/>
    </location>
</feature>
<comment type="similarity">
    <text evidence="4">Belongs to the CFAP96 family.</text>
</comment>
<comment type="subcellular location">
    <subcellularLocation>
        <location evidence="1">Cytoplasm</location>
        <location evidence="1">Cytoskeleton</location>
        <location evidence="1">Microtubule organizing center</location>
        <location evidence="1">Centrosome</location>
    </subcellularLocation>
</comment>
<feature type="region of interest" description="Disordered" evidence="6">
    <location>
        <begin position="76"/>
        <end position="193"/>
    </location>
</feature>
<protein>
    <recommendedName>
        <fullName evidence="5">Cilia-and flagella-associated protein 96</fullName>
    </recommendedName>
</protein>
<dbReference type="InterPro" id="IPR029358">
    <property type="entry name" value="CFAP96"/>
</dbReference>
<evidence type="ECO:0000256" key="3">
    <source>
        <dbReference type="ARBA" id="ARBA00023212"/>
    </source>
</evidence>
<feature type="region of interest" description="Disordered" evidence="6">
    <location>
        <begin position="29"/>
        <end position="62"/>
    </location>
</feature>
<feature type="compositionally biased region" description="Polar residues" evidence="6">
    <location>
        <begin position="275"/>
        <end position="289"/>
    </location>
</feature>
<comment type="caution">
    <text evidence="7">The sequence shown here is derived from an EMBL/GenBank/DDBJ whole genome shotgun (WGS) entry which is preliminary data.</text>
</comment>
<evidence type="ECO:0000313" key="7">
    <source>
        <dbReference type="EMBL" id="KAJ4461801.1"/>
    </source>
</evidence>